<dbReference type="InterPro" id="IPR039647">
    <property type="entry name" value="EF_hand_pair_protein_CML-like"/>
</dbReference>
<dbReference type="GO" id="GO:0005509">
    <property type="term" value="F:calcium ion binding"/>
    <property type="evidence" value="ECO:0007669"/>
    <property type="project" value="InterPro"/>
</dbReference>
<dbReference type="OMA" id="NDMDINC"/>
<keyword evidence="5" id="KW-1185">Reference proteome</keyword>
<proteinExistence type="predicted"/>
<organism evidence="5 6">
    <name type="scientific">Branchiostoma floridae</name>
    <name type="common">Florida lancelet</name>
    <name type="synonym">Amphioxus</name>
    <dbReference type="NCBI Taxonomy" id="7739"/>
    <lineage>
        <taxon>Eukaryota</taxon>
        <taxon>Metazoa</taxon>
        <taxon>Chordata</taxon>
        <taxon>Cephalochordata</taxon>
        <taxon>Leptocardii</taxon>
        <taxon>Amphioxiformes</taxon>
        <taxon>Branchiostomatidae</taxon>
        <taxon>Branchiostoma</taxon>
    </lineage>
</organism>
<feature type="domain" description="EF-hand" evidence="4">
    <location>
        <begin position="114"/>
        <end position="146"/>
    </location>
</feature>
<dbReference type="PROSITE" id="PS00018">
    <property type="entry name" value="EF_HAND_1"/>
    <property type="match status" value="3"/>
</dbReference>
<keyword evidence="3" id="KW-0106">Calcium</keyword>
<evidence type="ECO:0000259" key="4">
    <source>
        <dbReference type="PROSITE" id="PS50222"/>
    </source>
</evidence>
<dbReference type="InterPro" id="IPR011992">
    <property type="entry name" value="EF-hand-dom_pair"/>
</dbReference>
<evidence type="ECO:0000256" key="2">
    <source>
        <dbReference type="ARBA" id="ARBA00022737"/>
    </source>
</evidence>
<dbReference type="FunFam" id="1.10.238.10:FF:000178">
    <property type="entry name" value="Calmodulin-2 A"/>
    <property type="match status" value="1"/>
</dbReference>
<reference evidence="6" key="2">
    <citation type="submission" date="2025-08" db="UniProtKB">
        <authorList>
            <consortium name="RefSeq"/>
        </authorList>
    </citation>
    <scope>IDENTIFICATION</scope>
    <source>
        <strain evidence="6">S238N-H82</strain>
        <tissue evidence="6">Testes</tissue>
    </source>
</reference>
<dbReference type="RefSeq" id="XP_035693239.1">
    <property type="nucleotide sequence ID" value="XM_035837346.1"/>
</dbReference>
<dbReference type="PANTHER" id="PTHR10891">
    <property type="entry name" value="EF-HAND CALCIUM-BINDING DOMAIN CONTAINING PROTEIN"/>
    <property type="match status" value="1"/>
</dbReference>
<feature type="domain" description="EF-hand" evidence="4">
    <location>
        <begin position="1"/>
        <end position="34"/>
    </location>
</feature>
<dbReference type="InterPro" id="IPR002048">
    <property type="entry name" value="EF_hand_dom"/>
</dbReference>
<evidence type="ECO:0000256" key="3">
    <source>
        <dbReference type="ARBA" id="ARBA00022837"/>
    </source>
</evidence>
<dbReference type="AlphaFoldDB" id="A0A9J7M4Q1"/>
<evidence type="ECO:0000313" key="6">
    <source>
        <dbReference type="RefSeq" id="XP_035693239.1"/>
    </source>
</evidence>
<dbReference type="SMART" id="SM00054">
    <property type="entry name" value="EFh"/>
    <property type="match status" value="4"/>
</dbReference>
<evidence type="ECO:0000256" key="1">
    <source>
        <dbReference type="ARBA" id="ARBA00022723"/>
    </source>
</evidence>
<dbReference type="KEGG" id="bfo:118427509"/>
<dbReference type="PROSITE" id="PS50222">
    <property type="entry name" value="EF_HAND_2"/>
    <property type="match status" value="4"/>
</dbReference>
<dbReference type="Proteomes" id="UP000001554">
    <property type="component" value="Chromosome 12"/>
</dbReference>
<gene>
    <name evidence="6" type="primary">LOC118427509</name>
</gene>
<feature type="domain" description="EF-hand" evidence="4">
    <location>
        <begin position="35"/>
        <end position="70"/>
    </location>
</feature>
<dbReference type="GO" id="GO:0043226">
    <property type="term" value="C:organelle"/>
    <property type="evidence" value="ECO:0007669"/>
    <property type="project" value="UniProtKB-ARBA"/>
</dbReference>
<protein>
    <submittedName>
        <fullName evidence="6">Squidulin-like</fullName>
    </submittedName>
</protein>
<keyword evidence="2" id="KW-0677">Repeat</keyword>
<evidence type="ECO:0000313" key="5">
    <source>
        <dbReference type="Proteomes" id="UP000001554"/>
    </source>
</evidence>
<sequence>MADIKAIFDKHDVNKDGFISASELKAVLKEFDLSGSEHLVGEFIKECDKNGNGKLELDEFKTVIKVLQEAAVALEDPEKSAANMRDVCKEFDKNGDGFLTKAELQEGMQEAIGMSAESCEKLLSVADKNGDGKLDYNEFVNVLVNK</sequence>
<reference evidence="5" key="1">
    <citation type="journal article" date="2020" name="Nat. Ecol. Evol.">
        <title>Deeply conserved synteny resolves early events in vertebrate evolution.</title>
        <authorList>
            <person name="Simakov O."/>
            <person name="Marletaz F."/>
            <person name="Yue J.X."/>
            <person name="O'Connell B."/>
            <person name="Jenkins J."/>
            <person name="Brandt A."/>
            <person name="Calef R."/>
            <person name="Tung C.H."/>
            <person name="Huang T.K."/>
            <person name="Schmutz J."/>
            <person name="Satoh N."/>
            <person name="Yu J.K."/>
            <person name="Putnam N.H."/>
            <person name="Green R.E."/>
            <person name="Rokhsar D.S."/>
        </authorList>
    </citation>
    <scope>NUCLEOTIDE SEQUENCE [LARGE SCALE GENOMIC DNA]</scope>
    <source>
        <strain evidence="5">S238N-H82</strain>
    </source>
</reference>
<feature type="domain" description="EF-hand" evidence="4">
    <location>
        <begin position="79"/>
        <end position="113"/>
    </location>
</feature>
<dbReference type="SUPFAM" id="SSF47473">
    <property type="entry name" value="EF-hand"/>
    <property type="match status" value="1"/>
</dbReference>
<accession>A0A9J7M4Q1</accession>
<name>A0A9J7M4Q1_BRAFL</name>
<dbReference type="GeneID" id="118427509"/>
<dbReference type="Gene3D" id="1.10.238.10">
    <property type="entry name" value="EF-hand"/>
    <property type="match status" value="2"/>
</dbReference>
<keyword evidence="1" id="KW-0479">Metal-binding</keyword>
<dbReference type="OrthoDB" id="26525at2759"/>
<dbReference type="InterPro" id="IPR018247">
    <property type="entry name" value="EF_Hand_1_Ca_BS"/>
</dbReference>
<dbReference type="Pfam" id="PF13499">
    <property type="entry name" value="EF-hand_7"/>
    <property type="match status" value="2"/>
</dbReference>